<evidence type="ECO:0000256" key="1">
    <source>
        <dbReference type="SAM" id="Coils"/>
    </source>
</evidence>
<keyword evidence="4" id="KW-1185">Reference proteome</keyword>
<dbReference type="OrthoDB" id="964483at2"/>
<dbReference type="Proteomes" id="UP000004095">
    <property type="component" value="Unassembled WGS sequence"/>
</dbReference>
<dbReference type="AlphaFoldDB" id="A1ZJA1"/>
<reference evidence="3 4" key="1">
    <citation type="submission" date="2007-01" db="EMBL/GenBank/DDBJ databases">
        <authorList>
            <person name="Haygood M."/>
            <person name="Podell S."/>
            <person name="Anderson C."/>
            <person name="Hopkinson B."/>
            <person name="Roe K."/>
            <person name="Barbeau K."/>
            <person name="Gaasterland T."/>
            <person name="Ferriera S."/>
            <person name="Johnson J."/>
            <person name="Kravitz S."/>
            <person name="Beeson K."/>
            <person name="Sutton G."/>
            <person name="Rogers Y.-H."/>
            <person name="Friedman R."/>
            <person name="Frazier M."/>
            <person name="Venter J.C."/>
        </authorList>
    </citation>
    <scope>NUCLEOTIDE SEQUENCE [LARGE SCALE GENOMIC DNA]</scope>
    <source>
        <strain evidence="3 4">ATCC 23134</strain>
    </source>
</reference>
<comment type="caution">
    <text evidence="3">The sequence shown here is derived from an EMBL/GenBank/DDBJ whole genome shotgun (WGS) entry which is preliminary data.</text>
</comment>
<gene>
    <name evidence="3" type="ORF">M23134_00521</name>
</gene>
<feature type="compositionally biased region" description="Basic residues" evidence="2">
    <location>
        <begin position="24"/>
        <end position="50"/>
    </location>
</feature>
<protein>
    <submittedName>
        <fullName evidence="3">Uncharacterized protein</fullName>
    </submittedName>
</protein>
<feature type="compositionally biased region" description="Low complexity" evidence="2">
    <location>
        <begin position="11"/>
        <end position="23"/>
    </location>
</feature>
<name>A1ZJA1_MICM2</name>
<keyword evidence="1" id="KW-0175">Coiled coil</keyword>
<evidence type="ECO:0000256" key="2">
    <source>
        <dbReference type="SAM" id="MobiDB-lite"/>
    </source>
</evidence>
<feature type="region of interest" description="Disordered" evidence="2">
    <location>
        <begin position="1"/>
        <end position="88"/>
    </location>
</feature>
<dbReference type="RefSeq" id="WP_002696103.1">
    <property type="nucleotide sequence ID" value="NZ_AAWS01000010.1"/>
</dbReference>
<feature type="compositionally biased region" description="Polar residues" evidence="2">
    <location>
        <begin position="64"/>
        <end position="78"/>
    </location>
</feature>
<feature type="coiled-coil region" evidence="1">
    <location>
        <begin position="93"/>
        <end position="124"/>
    </location>
</feature>
<evidence type="ECO:0000313" key="3">
    <source>
        <dbReference type="EMBL" id="EAY29637.1"/>
    </source>
</evidence>
<dbReference type="EMBL" id="AAWS01000010">
    <property type="protein sequence ID" value="EAY29637.1"/>
    <property type="molecule type" value="Genomic_DNA"/>
</dbReference>
<proteinExistence type="predicted"/>
<evidence type="ECO:0000313" key="4">
    <source>
        <dbReference type="Proteomes" id="UP000004095"/>
    </source>
</evidence>
<organism evidence="3 4">
    <name type="scientific">Microscilla marina ATCC 23134</name>
    <dbReference type="NCBI Taxonomy" id="313606"/>
    <lineage>
        <taxon>Bacteria</taxon>
        <taxon>Pseudomonadati</taxon>
        <taxon>Bacteroidota</taxon>
        <taxon>Cytophagia</taxon>
        <taxon>Cytophagales</taxon>
        <taxon>Microscillaceae</taxon>
        <taxon>Microscilla</taxon>
    </lineage>
</organism>
<accession>A1ZJA1</accession>
<sequence length="336" mass="37632">MHKKIQTEGNQAQDQTQAQQPVQKKPKATNKKTVQNHRSKYAPHKVKHLPISRSGRQRQEVEESTTPNSTKNENTYLEEQSEESTIKSDTAYIDSLKARIDQLIRRNNERIERDQRTIANLEARGRDETRAARRARARITRNETQNVGLSKVLDEIKVLENSTQTYNITTGNDAGNEGNSGAATFNFQTGAVDIKLGSNLSGNEALAIFAHELKHAYQFEIGELSFVQGDRGGAASLHDLVDELAGYERSRLLELPTRASTNTLDEVKNSRYSNGAPGPYTNLPMESQSTQTSFALRKFSTADYVLTDDDKAFLQAYVNTIKEAIRIKGVTYQPNN</sequence>